<organism evidence="4 5">
    <name type="scientific">Elysia chlorotica</name>
    <name type="common">Eastern emerald elysia</name>
    <name type="synonym">Sea slug</name>
    <dbReference type="NCBI Taxonomy" id="188477"/>
    <lineage>
        <taxon>Eukaryota</taxon>
        <taxon>Metazoa</taxon>
        <taxon>Spiralia</taxon>
        <taxon>Lophotrochozoa</taxon>
        <taxon>Mollusca</taxon>
        <taxon>Gastropoda</taxon>
        <taxon>Heterobranchia</taxon>
        <taxon>Euthyneura</taxon>
        <taxon>Panpulmonata</taxon>
        <taxon>Sacoglossa</taxon>
        <taxon>Placobranchoidea</taxon>
        <taxon>Plakobranchidae</taxon>
        <taxon>Elysia</taxon>
    </lineage>
</organism>
<evidence type="ECO:0000256" key="1">
    <source>
        <dbReference type="ARBA" id="ARBA00022737"/>
    </source>
</evidence>
<keyword evidence="5" id="KW-1185">Reference proteome</keyword>
<dbReference type="OrthoDB" id="3246549at2759"/>
<dbReference type="Pfam" id="PF07525">
    <property type="entry name" value="SOCS_box"/>
    <property type="match status" value="1"/>
</dbReference>
<accession>A0A3S1BT51</accession>
<dbReference type="PANTHER" id="PTHR24198">
    <property type="entry name" value="ANKYRIN REPEAT AND PROTEIN KINASE DOMAIN-CONTAINING PROTEIN"/>
    <property type="match status" value="1"/>
</dbReference>
<feature type="domain" description="SOCS box" evidence="3">
    <location>
        <begin position="735"/>
        <end position="777"/>
    </location>
</feature>
<sequence length="777" mass="85883">MTSLGHVNQSVMSGLSQGLVSSIYSLLWYLRRAWPLTAVYGAPLGEPTSGTCKAVLRVLALLKTSQPNIEELINLLQSLPKGENWLSVVDRDTGFDVLQTAIIHRHEAVVQHLVTCLGCDLDLYWCSPPVHLAAYIGDAKLLELLLHAGAKSMKQRGMCYPEPHLPIRLEAGILGYLGFQQRPVYLCHSHRLTPVQCALQKDNLDCVKVLLKHHESLDPPDSSPNQKPPLGVSALSLLLFACREGAPSCIQYLVERYPDCINSYMDGDTPLLAAVPWGEQCVHILLENGADAHLRSEGIQETALHRLYRQNIDGLFTIYDTTKYLLTTGLEQEINAYTHLGETPLHMLVSHVSYTGGNYVDPQRRIPRTQLQDDYQKQVVAAVRLLLEFNADPNLLNSPGLTCLSRLLHIGLKAVNPEDPCPCVSSAQPNMFIRDYRHDYGVLAEVIHILLDFGSKPNFTCTAGHTPLILLLQLLLYDRLSNVCIQHQAVLRCFATLLESGAQPNFTDSKGKASAYTLVSAICRRCLESQNLDSPSEGATDGAGELSQQMLRGKFASVVNDVLAILLKHGLNPNLVSAKVAQHLWGGHGNGLIELVRLAGLASNNHEFEYIGLWLQTMMQWGANPDLEPYPSEPIICHCQSSIFLKKLGTQPICHYVHEIKDKERLLHEPAVQRILLLFYSSMSHSELQASLAAARSSLHLQPSALRTGLSHTSLTALCDGSVDVLTLINAMGESPRSLKELARVAIYVALDRKLAVKTQHLPLPLVVKNYLLEPIF</sequence>
<dbReference type="AlphaFoldDB" id="A0A3S1BT51"/>
<dbReference type="GO" id="GO:0005737">
    <property type="term" value="C:cytoplasm"/>
    <property type="evidence" value="ECO:0007669"/>
    <property type="project" value="TreeGrafter"/>
</dbReference>
<dbReference type="PANTHER" id="PTHR24198:SF165">
    <property type="entry name" value="ANKYRIN REPEAT-CONTAINING PROTEIN-RELATED"/>
    <property type="match status" value="1"/>
</dbReference>
<comment type="caution">
    <text evidence="4">The sequence shown here is derived from an EMBL/GenBank/DDBJ whole genome shotgun (WGS) entry which is preliminary data.</text>
</comment>
<reference evidence="4 5" key="1">
    <citation type="submission" date="2019-01" db="EMBL/GenBank/DDBJ databases">
        <title>A draft genome assembly of the solar-powered sea slug Elysia chlorotica.</title>
        <authorList>
            <person name="Cai H."/>
            <person name="Li Q."/>
            <person name="Fang X."/>
            <person name="Li J."/>
            <person name="Curtis N.E."/>
            <person name="Altenburger A."/>
            <person name="Shibata T."/>
            <person name="Feng M."/>
            <person name="Maeda T."/>
            <person name="Schwartz J.A."/>
            <person name="Shigenobu S."/>
            <person name="Lundholm N."/>
            <person name="Nishiyama T."/>
            <person name="Yang H."/>
            <person name="Hasebe M."/>
            <person name="Li S."/>
            <person name="Pierce S.K."/>
            <person name="Wang J."/>
        </authorList>
    </citation>
    <scope>NUCLEOTIDE SEQUENCE [LARGE SCALE GENOMIC DNA]</scope>
    <source>
        <strain evidence="4">EC2010</strain>
        <tissue evidence="4">Whole organism of an adult</tissue>
    </source>
</reference>
<dbReference type="InterPro" id="IPR001496">
    <property type="entry name" value="SOCS_box"/>
</dbReference>
<keyword evidence="2" id="KW-0040">ANK repeat</keyword>
<evidence type="ECO:0000256" key="2">
    <source>
        <dbReference type="ARBA" id="ARBA00023043"/>
    </source>
</evidence>
<dbReference type="Proteomes" id="UP000271974">
    <property type="component" value="Unassembled WGS sequence"/>
</dbReference>
<protein>
    <recommendedName>
        <fullName evidence="3">SOCS box domain-containing protein</fullName>
    </recommendedName>
</protein>
<dbReference type="InterPro" id="IPR036770">
    <property type="entry name" value="Ankyrin_rpt-contain_sf"/>
</dbReference>
<dbReference type="InterPro" id="IPR002110">
    <property type="entry name" value="Ankyrin_rpt"/>
</dbReference>
<dbReference type="SMART" id="SM00248">
    <property type="entry name" value="ANK"/>
    <property type="match status" value="6"/>
</dbReference>
<dbReference type="Pfam" id="PF12796">
    <property type="entry name" value="Ank_2"/>
    <property type="match status" value="1"/>
</dbReference>
<evidence type="ECO:0000313" key="5">
    <source>
        <dbReference type="Proteomes" id="UP000271974"/>
    </source>
</evidence>
<name>A0A3S1BT51_ELYCH</name>
<dbReference type="SMART" id="SM00969">
    <property type="entry name" value="SOCS_box"/>
    <property type="match status" value="1"/>
</dbReference>
<dbReference type="SUPFAM" id="SSF48403">
    <property type="entry name" value="Ankyrin repeat"/>
    <property type="match status" value="2"/>
</dbReference>
<dbReference type="CDD" id="cd03716">
    <property type="entry name" value="SOCS_ASB_like"/>
    <property type="match status" value="1"/>
</dbReference>
<dbReference type="PROSITE" id="PS50225">
    <property type="entry name" value="SOCS"/>
    <property type="match status" value="1"/>
</dbReference>
<dbReference type="STRING" id="188477.A0A3S1BT51"/>
<gene>
    <name evidence="4" type="ORF">EGW08_001500</name>
</gene>
<evidence type="ECO:0000313" key="4">
    <source>
        <dbReference type="EMBL" id="RUS90696.1"/>
    </source>
</evidence>
<dbReference type="Gene3D" id="1.25.40.20">
    <property type="entry name" value="Ankyrin repeat-containing domain"/>
    <property type="match status" value="3"/>
</dbReference>
<proteinExistence type="predicted"/>
<dbReference type="EMBL" id="RQTK01000026">
    <property type="protein sequence ID" value="RUS90696.1"/>
    <property type="molecule type" value="Genomic_DNA"/>
</dbReference>
<keyword evidence="1" id="KW-0677">Repeat</keyword>
<evidence type="ECO:0000259" key="3">
    <source>
        <dbReference type="PROSITE" id="PS50225"/>
    </source>
</evidence>